<feature type="region of interest" description="Disordered" evidence="1">
    <location>
        <begin position="196"/>
        <end position="215"/>
    </location>
</feature>
<proteinExistence type="predicted"/>
<accession>A0AAX4JSP5</accession>
<feature type="region of interest" description="Disordered" evidence="1">
    <location>
        <begin position="131"/>
        <end position="162"/>
    </location>
</feature>
<feature type="compositionally biased region" description="Low complexity" evidence="1">
    <location>
        <begin position="196"/>
        <end position="210"/>
    </location>
</feature>
<dbReference type="InterPro" id="IPR007320">
    <property type="entry name" value="PDCD2_C"/>
</dbReference>
<feature type="compositionally biased region" description="Polar residues" evidence="1">
    <location>
        <begin position="145"/>
        <end position="155"/>
    </location>
</feature>
<dbReference type="PANTHER" id="PTHR47524">
    <property type="entry name" value="20S RRNA ACCUMULATION PROTEIN 4"/>
    <property type="match status" value="1"/>
</dbReference>
<keyword evidence="4" id="KW-1185">Reference proteome</keyword>
<dbReference type="EMBL" id="CP144101">
    <property type="protein sequence ID" value="WWC88319.1"/>
    <property type="molecule type" value="Genomic_DNA"/>
</dbReference>
<protein>
    <recommendedName>
        <fullName evidence="2">Programmed cell death protein 2 C-terminal domain-containing protein</fullName>
    </recommendedName>
</protein>
<evidence type="ECO:0000259" key="2">
    <source>
        <dbReference type="Pfam" id="PF04194"/>
    </source>
</evidence>
<reference evidence="3 4" key="1">
    <citation type="submission" date="2024-01" db="EMBL/GenBank/DDBJ databases">
        <title>Comparative genomics of Cryptococcus and Kwoniella reveals pathogenesis evolution and contrasting modes of karyotype evolution via chromosome fusion or intercentromeric recombination.</title>
        <authorList>
            <person name="Coelho M.A."/>
            <person name="David-Palma M."/>
            <person name="Shea T."/>
            <person name="Bowers K."/>
            <person name="McGinley-Smith S."/>
            <person name="Mohammad A.W."/>
            <person name="Gnirke A."/>
            <person name="Yurkov A.M."/>
            <person name="Nowrousian M."/>
            <person name="Sun S."/>
            <person name="Cuomo C.A."/>
            <person name="Heitman J."/>
        </authorList>
    </citation>
    <scope>NUCLEOTIDE SEQUENCE [LARGE SCALE GENOMIC DNA]</scope>
    <source>
        <strain evidence="3 4">CBS 6074</strain>
    </source>
</reference>
<organism evidence="3 4">
    <name type="scientific">Kwoniella dendrophila CBS 6074</name>
    <dbReference type="NCBI Taxonomy" id="1295534"/>
    <lineage>
        <taxon>Eukaryota</taxon>
        <taxon>Fungi</taxon>
        <taxon>Dikarya</taxon>
        <taxon>Basidiomycota</taxon>
        <taxon>Agaricomycotina</taxon>
        <taxon>Tremellomycetes</taxon>
        <taxon>Tremellales</taxon>
        <taxon>Cryptococcaceae</taxon>
        <taxon>Kwoniella</taxon>
    </lineage>
</organism>
<dbReference type="Pfam" id="PF04194">
    <property type="entry name" value="PDCD2_C"/>
    <property type="match status" value="1"/>
</dbReference>
<name>A0AAX4JSP5_9TREE</name>
<evidence type="ECO:0000313" key="3">
    <source>
        <dbReference type="EMBL" id="WWC88319.1"/>
    </source>
</evidence>
<evidence type="ECO:0000256" key="1">
    <source>
        <dbReference type="SAM" id="MobiDB-lite"/>
    </source>
</evidence>
<dbReference type="PANTHER" id="PTHR47524:SF1">
    <property type="entry name" value="20S RRNA ACCUMULATION PROTEIN 4"/>
    <property type="match status" value="1"/>
</dbReference>
<dbReference type="AlphaFoldDB" id="A0AAX4JSP5"/>
<dbReference type="GO" id="GO:0030490">
    <property type="term" value="P:maturation of SSU-rRNA"/>
    <property type="evidence" value="ECO:0007669"/>
    <property type="project" value="TreeGrafter"/>
</dbReference>
<dbReference type="GO" id="GO:0005737">
    <property type="term" value="C:cytoplasm"/>
    <property type="evidence" value="ECO:0007669"/>
    <property type="project" value="InterPro"/>
</dbReference>
<dbReference type="Proteomes" id="UP001355207">
    <property type="component" value="Chromosome 4"/>
</dbReference>
<evidence type="ECO:0000313" key="4">
    <source>
        <dbReference type="Proteomes" id="UP001355207"/>
    </source>
</evidence>
<feature type="compositionally biased region" description="Basic and acidic residues" evidence="1">
    <location>
        <begin position="131"/>
        <end position="141"/>
    </location>
</feature>
<sequence length="442" mass="48830">MSPSSPAGSSSSSLSLDYTNVLLALPDENIPSSHPDLKSHTISTIGGYPTFPPAANIPKDINCGICHKPIPLLSQVYCPLENGENDRTLYVFACARLKCQKRDGSVRAFRASIRNEEYVQDVEEKRKIAETQAAAEREKARKNPFTLSSETQPNGSALFGSAQPLFGAPSISPNPFASSAAPTPSAELTPDLSKLTISASTPSSSSTTLSPPLPAYQPAQYLSTIEEYLPPPEDVELDSDDDEIENDEDMKATMLDDTWERMLPKHLDEVFQTFVKRLESSDGGSKQVLRYEFNGIPLPYSSSSPITKRLFPGCDKPLGKDEELDINSLYKSNSDIIPNCTKCRGKRTFELQLVPYLISVLEPRNISTTGEVPIKANKKLSEEERKKELNDLANKIKSNNKDNLDEEGEMEWGNILVFGCENDCIGFNEEFVGVEWEMSLNM</sequence>
<dbReference type="GeneID" id="91093897"/>
<gene>
    <name evidence="3" type="ORF">L201_003227</name>
</gene>
<dbReference type="RefSeq" id="XP_066075082.1">
    <property type="nucleotide sequence ID" value="XM_066218985.1"/>
</dbReference>
<feature type="domain" description="Programmed cell death protein 2 C-terminal" evidence="2">
    <location>
        <begin position="268"/>
        <end position="436"/>
    </location>
</feature>